<protein>
    <recommendedName>
        <fullName evidence="2">Glycosyltransferase 2-like domain-containing protein</fullName>
    </recommendedName>
</protein>
<dbReference type="AlphaFoldDB" id="A0A2P2C1L2"/>
<reference evidence="3" key="1">
    <citation type="submission" date="2015-08" db="EMBL/GenBank/DDBJ databases">
        <authorList>
            <person name="Babu N.S."/>
            <person name="Beckwith C.J."/>
            <person name="Beseler K.G."/>
            <person name="Brison A."/>
            <person name="Carone J.V."/>
            <person name="Caskin T.P."/>
            <person name="Diamond M."/>
            <person name="Durham M.E."/>
            <person name="Foxe J.M."/>
            <person name="Go M."/>
            <person name="Henderson B.A."/>
            <person name="Jones I.B."/>
            <person name="McGettigan J.A."/>
            <person name="Micheletti S.J."/>
            <person name="Nasrallah M.E."/>
            <person name="Ortiz D."/>
            <person name="Piller C.R."/>
            <person name="Privatt S.R."/>
            <person name="Schneider S.L."/>
            <person name="Sharp S."/>
            <person name="Smith T.C."/>
            <person name="Stanton J.D."/>
            <person name="Ullery H.E."/>
            <person name="Wilson R.J."/>
            <person name="Serrano M.G."/>
            <person name="Buck G."/>
            <person name="Lee V."/>
            <person name="Wang Y."/>
            <person name="Carvalho R."/>
            <person name="Voegtly L."/>
            <person name="Shi R."/>
            <person name="Duckworth R."/>
            <person name="Johnson A."/>
            <person name="Loviza R."/>
            <person name="Walstead R."/>
            <person name="Shah Z."/>
            <person name="Kiflezghi M."/>
            <person name="Wade K."/>
            <person name="Ball S.L."/>
            <person name="Bradley K.W."/>
            <person name="Asai D.J."/>
            <person name="Bowman C.A."/>
            <person name="Russell D.A."/>
            <person name="Pope W.H."/>
            <person name="Jacobs-Sera D."/>
            <person name="Hendrix R.W."/>
            <person name="Hatfull G.F."/>
        </authorList>
    </citation>
    <scope>NUCLEOTIDE SEQUENCE</scope>
</reference>
<gene>
    <name evidence="3" type="ORF">NOCA110012</name>
</gene>
<dbReference type="InterPro" id="IPR029063">
    <property type="entry name" value="SAM-dependent_MTases_sf"/>
</dbReference>
<accession>A0A2P2C1L2</accession>
<dbReference type="SUPFAM" id="SSF53448">
    <property type="entry name" value="Nucleotide-diphospho-sugar transferases"/>
    <property type="match status" value="1"/>
</dbReference>
<evidence type="ECO:0000259" key="2">
    <source>
        <dbReference type="Pfam" id="PF00535"/>
    </source>
</evidence>
<evidence type="ECO:0000313" key="3">
    <source>
        <dbReference type="EMBL" id="CUR55884.1"/>
    </source>
</evidence>
<sequence>MNDFHKYDNEVQPDNKFGHTLRLLEQHLPADLGQDGVHLDLACGFGHVAEPIKDRFGLHYIGVDVDDHELDQLRERGFEAHAADLTDPDVAERLRKVLDGRRLVSVTFLDGLEHLTTGTHALNALGELLAEHRAVAVTSVPNVTHLDVGIKTLLGTWDYTEAGLLDVTHVQLYSEKSLTAAFRSAGLSRIGREDVLLAKSDQHFPGDHVGLSEATTFSRYLRTVRGDAEPNGLVNQFVWALTAAPPRPTPSYIDPESTETERFLSVVMRTQGRRIQELREALVCLAAQSCQDFEVLVVAHKTNLEEQKAVEVVIDDQPPALRERIRLVLLDHGQRSAPINAGIEAAAGRYVAIFDDDDVVMGDWVKEFRDAEREHGGRILRTIAMKQGASVDTVRGLPGIRSTTAPEKAYDDDFSLAGHLVANQSPPIGWIFPRSLATHFGLAYDDSMTTTEDWEFLLRAAQLAGVTDIGRGTAIYRWWETRESSRTAHPVDEWAQNQREIERRIDSRPFLLPPGETRQLRADLLELRELRKRTRQMQRRVTQLEKKSAQKQTQIRRLQRRLQQQRKAKAPEPVGLRAKLRPRTRLRAAVRRVRGSRT</sequence>
<dbReference type="EMBL" id="CZKB01000001">
    <property type="protein sequence ID" value="CUR55884.1"/>
    <property type="molecule type" value="Genomic_DNA"/>
</dbReference>
<dbReference type="Gene3D" id="3.40.50.150">
    <property type="entry name" value="Vaccinia Virus protein VP39"/>
    <property type="match status" value="1"/>
</dbReference>
<dbReference type="InterPro" id="IPR001173">
    <property type="entry name" value="Glyco_trans_2-like"/>
</dbReference>
<keyword evidence="1" id="KW-0175">Coiled coil</keyword>
<dbReference type="Pfam" id="PF00535">
    <property type="entry name" value="Glycos_transf_2"/>
    <property type="match status" value="1"/>
</dbReference>
<feature type="domain" description="Glycosyltransferase 2-like" evidence="2">
    <location>
        <begin position="265"/>
        <end position="368"/>
    </location>
</feature>
<dbReference type="PANTHER" id="PTHR22916">
    <property type="entry name" value="GLYCOSYLTRANSFERASE"/>
    <property type="match status" value="1"/>
</dbReference>
<dbReference type="PANTHER" id="PTHR22916:SF3">
    <property type="entry name" value="UDP-GLCNAC:BETAGAL BETA-1,3-N-ACETYLGLUCOSAMINYLTRANSFERASE-LIKE PROTEIN 1"/>
    <property type="match status" value="1"/>
</dbReference>
<dbReference type="Gene3D" id="3.90.550.10">
    <property type="entry name" value="Spore Coat Polysaccharide Biosynthesis Protein SpsA, Chain A"/>
    <property type="match status" value="1"/>
</dbReference>
<dbReference type="CDD" id="cd02440">
    <property type="entry name" value="AdoMet_MTases"/>
    <property type="match status" value="1"/>
</dbReference>
<organism evidence="3">
    <name type="scientific">metagenome</name>
    <dbReference type="NCBI Taxonomy" id="256318"/>
    <lineage>
        <taxon>unclassified sequences</taxon>
        <taxon>metagenomes</taxon>
    </lineage>
</organism>
<dbReference type="Pfam" id="PF13489">
    <property type="entry name" value="Methyltransf_23"/>
    <property type="match status" value="1"/>
</dbReference>
<name>A0A2P2C1L2_9ZZZZ</name>
<proteinExistence type="predicted"/>
<feature type="coiled-coil region" evidence="1">
    <location>
        <begin position="527"/>
        <end position="568"/>
    </location>
</feature>
<dbReference type="GO" id="GO:0016758">
    <property type="term" value="F:hexosyltransferase activity"/>
    <property type="evidence" value="ECO:0007669"/>
    <property type="project" value="UniProtKB-ARBA"/>
</dbReference>
<evidence type="ECO:0000256" key="1">
    <source>
        <dbReference type="SAM" id="Coils"/>
    </source>
</evidence>
<dbReference type="CDD" id="cd00761">
    <property type="entry name" value="Glyco_tranf_GTA_type"/>
    <property type="match status" value="1"/>
</dbReference>
<dbReference type="SUPFAM" id="SSF53335">
    <property type="entry name" value="S-adenosyl-L-methionine-dependent methyltransferases"/>
    <property type="match status" value="1"/>
</dbReference>
<dbReference type="InterPro" id="IPR029044">
    <property type="entry name" value="Nucleotide-diphossugar_trans"/>
</dbReference>